<dbReference type="Proteomes" id="UP000478052">
    <property type="component" value="Unassembled WGS sequence"/>
</dbReference>
<protein>
    <submittedName>
        <fullName evidence="1">MULE domain-containing protein</fullName>
    </submittedName>
</protein>
<dbReference type="EMBL" id="VUJU01000448">
    <property type="protein sequence ID" value="KAF0770354.1"/>
    <property type="molecule type" value="Genomic_DNA"/>
</dbReference>
<organism evidence="1 2">
    <name type="scientific">Aphis craccivora</name>
    <name type="common">Cowpea aphid</name>
    <dbReference type="NCBI Taxonomy" id="307492"/>
    <lineage>
        <taxon>Eukaryota</taxon>
        <taxon>Metazoa</taxon>
        <taxon>Ecdysozoa</taxon>
        <taxon>Arthropoda</taxon>
        <taxon>Hexapoda</taxon>
        <taxon>Insecta</taxon>
        <taxon>Pterygota</taxon>
        <taxon>Neoptera</taxon>
        <taxon>Paraneoptera</taxon>
        <taxon>Hemiptera</taxon>
        <taxon>Sternorrhyncha</taxon>
        <taxon>Aphidomorpha</taxon>
        <taxon>Aphidoidea</taxon>
        <taxon>Aphididae</taxon>
        <taxon>Aphidini</taxon>
        <taxon>Aphis</taxon>
        <taxon>Aphis</taxon>
    </lineage>
</organism>
<dbReference type="AlphaFoldDB" id="A0A6G0ZHJ9"/>
<gene>
    <name evidence="1" type="ORF">FWK35_00007653</name>
</gene>
<proteinExistence type="predicted"/>
<comment type="caution">
    <text evidence="1">The sequence shown here is derived from an EMBL/GenBank/DDBJ whole genome shotgun (WGS) entry which is preliminary data.</text>
</comment>
<accession>A0A6G0ZHJ9</accession>
<evidence type="ECO:0000313" key="2">
    <source>
        <dbReference type="Proteomes" id="UP000478052"/>
    </source>
</evidence>
<dbReference type="OrthoDB" id="6613853at2759"/>
<evidence type="ECO:0000313" key="1">
    <source>
        <dbReference type="EMBL" id="KAF0770354.1"/>
    </source>
</evidence>
<sequence>ERIYIRVAVNENSHLSKLKSDSETIYYGYWKMNFSFIEHYENCRISDTEIKTRKRKNRSVVKLKIHIVTEKNPGYIDFKIINEIMISRHPSKNIRTIAFKYYALQLHQLMVERSFSHFKNILRPNRQHLRFNNLKEIIIIQ</sequence>
<reference evidence="1 2" key="1">
    <citation type="submission" date="2019-08" db="EMBL/GenBank/DDBJ databases">
        <title>Whole genome of Aphis craccivora.</title>
        <authorList>
            <person name="Voronova N.V."/>
            <person name="Shulinski R.S."/>
            <person name="Bandarenka Y.V."/>
            <person name="Zhorov D.G."/>
            <person name="Warner D."/>
        </authorList>
    </citation>
    <scope>NUCLEOTIDE SEQUENCE [LARGE SCALE GENOMIC DNA]</scope>
    <source>
        <strain evidence="1">180601</strain>
        <tissue evidence="1">Whole Body</tissue>
    </source>
</reference>
<keyword evidence="2" id="KW-1185">Reference proteome</keyword>
<feature type="non-terminal residue" evidence="1">
    <location>
        <position position="1"/>
    </location>
</feature>
<name>A0A6G0ZHJ9_APHCR</name>